<dbReference type="PANTHER" id="PTHR34252">
    <property type="entry name" value="UPF0705 PROTEIN C11ORF49"/>
    <property type="match status" value="1"/>
</dbReference>
<comment type="subcellular location">
    <subcellularLocation>
        <location evidence="1">Cytoplasm</location>
        <location evidence="1">Cytoskeleton</location>
        <location evidence="1">Microtubule organizing center</location>
        <location evidence="1">Centrosome</location>
        <location evidence="1">Centriolar satellite</location>
    </subcellularLocation>
</comment>
<comment type="similarity">
    <text evidence="6">Belongs to the CSTPP1 family.</text>
</comment>
<keyword evidence="3" id="KW-0597">Phosphoprotein</keyword>
<dbReference type="EMBL" id="DS022305">
    <property type="protein sequence ID" value="OAJ41225.1"/>
    <property type="molecule type" value="Genomic_DNA"/>
</dbReference>
<dbReference type="InterPro" id="IPR038968">
    <property type="entry name" value="CSTPP1"/>
</dbReference>
<sequence>MVVLSFDTVRRGQNIIGREFEYVQGSLHNRAAFMSKYSQALHQDGKYSITELHQLAELICPDFPLSIIESTRDIVYHILEIQPLEISNNTIVPSSIFKAALRVCFIYHEMLEYLLGKIKLQFNTFCRCVASSEPWTATELEAIGAGIISCIEQLQSNNCASRNIIPPSRSVHDAVEYAIKSKAMYSATSPVDLSRLMYLNMCTKWIKDDKHILADVEALFKL</sequence>
<comment type="function">
    <text evidence="8">Regulator of the tubulin polyglutamylase complex (TPGC) that controls cytoskeletal organization, nuclear shape, and cilium disassembly by balancing microtubule and actin assembly. Regulates the assembly and stability of the TPGC and thereby modulates polyglutamylation of the microtubule, which antagonizes MAP4 binding.</text>
</comment>
<evidence type="ECO:0000256" key="4">
    <source>
        <dbReference type="ARBA" id="ARBA00022701"/>
    </source>
</evidence>
<gene>
    <name evidence="9" type="ORF">BDEG_24859</name>
</gene>
<keyword evidence="4" id="KW-0493">Microtubule</keyword>
<name>A0A177WNF3_BATDL</name>
<keyword evidence="5" id="KW-0206">Cytoskeleton</keyword>
<reference evidence="9 10" key="2">
    <citation type="submission" date="2016-05" db="EMBL/GenBank/DDBJ databases">
        <title>Lineage-specific infection strategies underlie the spectrum of fungal disease in amphibians.</title>
        <authorList>
            <person name="Cuomo C.A."/>
            <person name="Farrer R.A."/>
            <person name="James T."/>
            <person name="Longcore J."/>
            <person name="Birren B."/>
        </authorList>
    </citation>
    <scope>NUCLEOTIDE SEQUENCE [LARGE SCALE GENOMIC DNA]</scope>
    <source>
        <strain evidence="9 10">JEL423</strain>
    </source>
</reference>
<dbReference type="STRING" id="403673.A0A177WNF3"/>
<dbReference type="PANTHER" id="PTHR34252:SF1">
    <property type="entry name" value="CENTRIOLAR SATELLITE-ASSOCIATED TUBULIN POLYGLUTAMYLASE COMPLEX REGULATOR 1"/>
    <property type="match status" value="1"/>
</dbReference>
<organism evidence="9 10">
    <name type="scientific">Batrachochytrium dendrobatidis (strain JEL423)</name>
    <dbReference type="NCBI Taxonomy" id="403673"/>
    <lineage>
        <taxon>Eukaryota</taxon>
        <taxon>Fungi</taxon>
        <taxon>Fungi incertae sedis</taxon>
        <taxon>Chytridiomycota</taxon>
        <taxon>Chytridiomycota incertae sedis</taxon>
        <taxon>Chytridiomycetes</taxon>
        <taxon>Rhizophydiales</taxon>
        <taxon>Rhizophydiales incertae sedis</taxon>
        <taxon>Batrachochytrium</taxon>
    </lineage>
</organism>
<evidence type="ECO:0000256" key="8">
    <source>
        <dbReference type="ARBA" id="ARBA00045673"/>
    </source>
</evidence>
<dbReference type="VEuPathDB" id="FungiDB:BDEG_24859"/>
<reference evidence="9 10" key="1">
    <citation type="submission" date="2006-10" db="EMBL/GenBank/DDBJ databases">
        <title>The Genome Sequence of Batrachochytrium dendrobatidis JEL423.</title>
        <authorList>
            <consortium name="The Broad Institute Genome Sequencing Platform"/>
            <person name="Birren B."/>
            <person name="Lander E."/>
            <person name="Galagan J."/>
            <person name="Cuomo C."/>
            <person name="Devon K."/>
            <person name="Jaffe D."/>
            <person name="Butler J."/>
            <person name="Alvarez P."/>
            <person name="Gnerre S."/>
            <person name="Grabherr M."/>
            <person name="Kleber M."/>
            <person name="Mauceli E."/>
            <person name="Brockman W."/>
            <person name="Young S."/>
            <person name="LaButti K."/>
            <person name="Sykes S."/>
            <person name="DeCaprio D."/>
            <person name="Crawford M."/>
            <person name="Koehrsen M."/>
            <person name="Engels R."/>
            <person name="Montgomery P."/>
            <person name="Pearson M."/>
            <person name="Howarth C."/>
            <person name="Larson L."/>
            <person name="White J."/>
            <person name="O'Leary S."/>
            <person name="Kodira C."/>
            <person name="Zeng Q."/>
            <person name="Yandava C."/>
            <person name="Alvarado L."/>
            <person name="Longcore J."/>
            <person name="James T."/>
        </authorList>
    </citation>
    <scope>NUCLEOTIDE SEQUENCE [LARGE SCALE GENOMIC DNA]</scope>
    <source>
        <strain evidence="9 10">JEL423</strain>
    </source>
</reference>
<dbReference type="AlphaFoldDB" id="A0A177WNF3"/>
<evidence type="ECO:0000256" key="6">
    <source>
        <dbReference type="ARBA" id="ARBA00033750"/>
    </source>
</evidence>
<accession>A0A177WNF3</accession>
<dbReference type="Proteomes" id="UP000077115">
    <property type="component" value="Unassembled WGS sequence"/>
</dbReference>
<evidence type="ECO:0000256" key="2">
    <source>
        <dbReference type="ARBA" id="ARBA00022490"/>
    </source>
</evidence>
<evidence type="ECO:0000256" key="3">
    <source>
        <dbReference type="ARBA" id="ARBA00022553"/>
    </source>
</evidence>
<keyword evidence="2" id="KW-0963">Cytoplasm</keyword>
<evidence type="ECO:0000313" key="9">
    <source>
        <dbReference type="EMBL" id="OAJ41225.1"/>
    </source>
</evidence>
<evidence type="ECO:0000256" key="1">
    <source>
        <dbReference type="ARBA" id="ARBA00004607"/>
    </source>
</evidence>
<dbReference type="OrthoDB" id="2161311at2759"/>
<evidence type="ECO:0000256" key="5">
    <source>
        <dbReference type="ARBA" id="ARBA00023212"/>
    </source>
</evidence>
<evidence type="ECO:0000256" key="7">
    <source>
        <dbReference type="ARBA" id="ARBA00033769"/>
    </source>
</evidence>
<evidence type="ECO:0000313" key="10">
    <source>
        <dbReference type="Proteomes" id="UP000077115"/>
    </source>
</evidence>
<protein>
    <recommendedName>
        <fullName evidence="7">Centriolar satellite-associated tubulin polyglutamylase complex regulator 1</fullName>
    </recommendedName>
</protein>
<proteinExistence type="inferred from homology"/>
<dbReference type="GO" id="GO:0005874">
    <property type="term" value="C:microtubule"/>
    <property type="evidence" value="ECO:0007669"/>
    <property type="project" value="UniProtKB-KW"/>
</dbReference>